<dbReference type="OrthoDB" id="9813903at2"/>
<dbReference type="PANTHER" id="PTHR33121:SF70">
    <property type="entry name" value="SIGNALING PROTEIN YKOW"/>
    <property type="match status" value="1"/>
</dbReference>
<proteinExistence type="predicted"/>
<dbReference type="Proteomes" id="UP000008881">
    <property type="component" value="Chromosome"/>
</dbReference>
<protein>
    <submittedName>
        <fullName evidence="3">Diguanylate cyclase/phosphodiesterase with extracellular sensor</fullName>
    </submittedName>
</protein>
<dbReference type="CDD" id="cd18773">
    <property type="entry name" value="PDC1_HK_sensor"/>
    <property type="match status" value="1"/>
</dbReference>
<gene>
    <name evidence="3" type="ordered locus">EAE_21400</name>
</gene>
<feature type="transmembrane region" description="Helical" evidence="1">
    <location>
        <begin position="323"/>
        <end position="343"/>
    </location>
</feature>
<feature type="transmembrane region" description="Helical" evidence="1">
    <location>
        <begin position="12"/>
        <end position="36"/>
    </location>
</feature>
<dbReference type="SMART" id="SM00052">
    <property type="entry name" value="EAL"/>
    <property type="match status" value="1"/>
</dbReference>
<dbReference type="eggNOG" id="COG5001">
    <property type="taxonomic scope" value="Bacteria"/>
</dbReference>
<dbReference type="InterPro" id="IPR043128">
    <property type="entry name" value="Rev_trsase/Diguanyl_cyclase"/>
</dbReference>
<dbReference type="Pfam" id="PF00563">
    <property type="entry name" value="EAL"/>
    <property type="match status" value="1"/>
</dbReference>
<dbReference type="HOGENOM" id="CLU_000445_78_2_6"/>
<sequence length="826" mass="93378">MPKLTPNTYPITLVKSVLVVSLLALILIIISLTGLFNYQSRQVSSAIDKKIIGSQYAFIQHTLEDAVDRPRQITNLFLQYIQGESNNIDKDTLVPEMVYLTARAFKTMPAFQSLSWFAENGSSIAVIRDNHSNQIYLQRTQRDNHHSLVKYSGLSPQTNIVNVNNAFNVADLQQFRRARQQTQGFWQRSLSTGSLIMSWNQPVYDKQGRFIGAIASGATPADMTAYLQSLLPDKSYALLLIDDNNRIVARSGNQHKWQQDRQLIAKLTSAQPSPTSFSLRTEDESLLAIAFSVQDRQHLLNWKAVLIAPQHAEMAEMNKQRQLVTFATTLFIFILILILMMIISHFTGALKDVADKVRLGLMPWKKPTKRVFPEIASLDAALSNLYAIIPDTFESKRRKLEEDSETGFLTRSGLLHCESLYRHRNMLAMVYVNNYNSVKNVLGTTQARQFIHQFTLRLRKILPEGALCCRDREDLFIIAFDGMYAEKDVDWYSALLASVFRMSASDMPGESHIFTGHIGMLIESLTPENIGECLMNVSLALQHAQMERSGTSKLFTAAMREEEVNNLRLHQALCDDLHSEGFHLVLQPIVSFESQRPCKEGECLIRWQSNVLGFVPPDKFIALAEHTGMIVPLGKWIIETACRELAAFITRGAPRDFKLHVNISAIQLQQPDFAQHLLESIHANDLMNSNICLEITESVLLHDTWRIVEILAYLRRLSVCIAIDDFGSGYSSLSYLHSLPFDCLKIDRGFVSNVLNDKKSEAVIASVLMLARSFSVPLVAEGVETREMAEKLQEMGCDLAQGYYYSRPKTFDSFDVANGFFVVEPE</sequence>
<dbReference type="InterPro" id="IPR029787">
    <property type="entry name" value="Nucleotide_cyclase"/>
</dbReference>
<dbReference type="InterPro" id="IPR050706">
    <property type="entry name" value="Cyclic-di-GMP_PDE-like"/>
</dbReference>
<dbReference type="EMBL" id="CP002824">
    <property type="protein sequence ID" value="AEG99183.1"/>
    <property type="molecule type" value="Genomic_DNA"/>
</dbReference>
<evidence type="ECO:0000313" key="4">
    <source>
        <dbReference type="Proteomes" id="UP000008881"/>
    </source>
</evidence>
<dbReference type="SUPFAM" id="SSF141868">
    <property type="entry name" value="EAL domain-like"/>
    <property type="match status" value="1"/>
</dbReference>
<dbReference type="Gene3D" id="3.20.20.450">
    <property type="entry name" value="EAL domain"/>
    <property type="match status" value="1"/>
</dbReference>
<dbReference type="CDD" id="cd01948">
    <property type="entry name" value="EAL"/>
    <property type="match status" value="1"/>
</dbReference>
<keyword evidence="4" id="KW-1185">Reference proteome</keyword>
<dbReference type="GeneID" id="93312455"/>
<keyword evidence="1" id="KW-0472">Membrane</keyword>
<keyword evidence="1" id="KW-0812">Transmembrane</keyword>
<accession>A0A0H3FTU7</accession>
<dbReference type="Gene3D" id="3.30.70.270">
    <property type="match status" value="1"/>
</dbReference>
<dbReference type="PROSITE" id="PS50883">
    <property type="entry name" value="EAL"/>
    <property type="match status" value="1"/>
</dbReference>
<dbReference type="GO" id="GO:0071111">
    <property type="term" value="F:cyclic-guanylate-specific phosphodiesterase activity"/>
    <property type="evidence" value="ECO:0007669"/>
    <property type="project" value="InterPro"/>
</dbReference>
<reference evidence="3 4" key="1">
    <citation type="journal article" date="2012" name="J. Bacteriol.">
        <title>Complete genome sequence of Enterobacter aerogenes KCTC 2190.</title>
        <authorList>
            <person name="Shin S.H."/>
            <person name="Kim S."/>
            <person name="Kim J.Y."/>
            <person name="Lee S."/>
            <person name="Um Y."/>
            <person name="Oh M.K."/>
            <person name="Kim Y.R."/>
            <person name="Lee J."/>
            <person name="Yang K.S."/>
        </authorList>
    </citation>
    <scope>NUCLEOTIDE SEQUENCE [LARGE SCALE GENOMIC DNA]</scope>
    <source>
        <strain evidence="3 4">KCTC 2190</strain>
    </source>
</reference>
<evidence type="ECO:0000256" key="1">
    <source>
        <dbReference type="SAM" id="Phobius"/>
    </source>
</evidence>
<keyword evidence="1" id="KW-1133">Transmembrane helix</keyword>
<dbReference type="SUPFAM" id="SSF55073">
    <property type="entry name" value="Nucleotide cyclase"/>
    <property type="match status" value="1"/>
</dbReference>
<dbReference type="PATRIC" id="fig|1028307.3.peg.4260"/>
<evidence type="ECO:0000259" key="2">
    <source>
        <dbReference type="PROSITE" id="PS50883"/>
    </source>
</evidence>
<name>A0A0H3FTU7_KLEAK</name>
<dbReference type="KEGG" id="eae:EAE_21400"/>
<dbReference type="InterPro" id="IPR035919">
    <property type="entry name" value="EAL_sf"/>
</dbReference>
<dbReference type="PANTHER" id="PTHR33121">
    <property type="entry name" value="CYCLIC DI-GMP PHOSPHODIESTERASE PDEF"/>
    <property type="match status" value="1"/>
</dbReference>
<feature type="domain" description="EAL" evidence="2">
    <location>
        <begin position="566"/>
        <end position="822"/>
    </location>
</feature>
<dbReference type="RefSeq" id="WP_015705743.1">
    <property type="nucleotide sequence ID" value="NC_015663.1"/>
</dbReference>
<dbReference type="AlphaFoldDB" id="A0A0H3FTU7"/>
<dbReference type="InterPro" id="IPR001633">
    <property type="entry name" value="EAL_dom"/>
</dbReference>
<organism evidence="3 4">
    <name type="scientific">Klebsiella aerogenes (strain ATCC 13048 / DSM 30053 / CCUG 1429 / JCM 1235 / KCTC 2190 / NBRC 13534 / NCIMB 10102 / NCTC 10006 / CDC 819-56)</name>
    <name type="common">Enterobacter aerogenes</name>
    <dbReference type="NCBI Taxonomy" id="1028307"/>
    <lineage>
        <taxon>Bacteria</taxon>
        <taxon>Pseudomonadati</taxon>
        <taxon>Pseudomonadota</taxon>
        <taxon>Gammaproteobacteria</taxon>
        <taxon>Enterobacterales</taxon>
        <taxon>Enterobacteriaceae</taxon>
        <taxon>Klebsiella/Raoultella group</taxon>
        <taxon>Klebsiella</taxon>
    </lineage>
</organism>
<evidence type="ECO:0000313" key="3">
    <source>
        <dbReference type="EMBL" id="AEG99183.1"/>
    </source>
</evidence>